<feature type="region of interest" description="Disordered" evidence="1">
    <location>
        <begin position="1"/>
        <end position="59"/>
    </location>
</feature>
<reference evidence="2" key="1">
    <citation type="journal article" date="2023" name="Plant J.">
        <title>The genome of the king protea, Protea cynaroides.</title>
        <authorList>
            <person name="Chang J."/>
            <person name="Duong T.A."/>
            <person name="Schoeman C."/>
            <person name="Ma X."/>
            <person name="Roodt D."/>
            <person name="Barker N."/>
            <person name="Li Z."/>
            <person name="Van de Peer Y."/>
            <person name="Mizrachi E."/>
        </authorList>
    </citation>
    <scope>NUCLEOTIDE SEQUENCE</scope>
    <source>
        <tissue evidence="2">Young leaves</tissue>
    </source>
</reference>
<proteinExistence type="predicted"/>
<sequence length="137" mass="14896">MVEMPPETVAHRPTSAEEGSPVEEMTPELSVPTESTQSLSISDSSCSLSSTLPPDPSLFEAPIEHQSVLNVLPNSPFIATSNTHHTNTRGKSGISKPNPRPIKSDLHSFTNLSERIEMIASHLPVGHHRIRSKESII</sequence>
<dbReference type="EMBL" id="JAMYWD010000008">
    <property type="protein sequence ID" value="KAJ4963358.1"/>
    <property type="molecule type" value="Genomic_DNA"/>
</dbReference>
<comment type="caution">
    <text evidence="2">The sequence shown here is derived from an EMBL/GenBank/DDBJ whole genome shotgun (WGS) entry which is preliminary data.</text>
</comment>
<protein>
    <submittedName>
        <fullName evidence="2">Uncharacterized protein</fullName>
    </submittedName>
</protein>
<name>A0A9Q0HBY3_9MAGN</name>
<organism evidence="2 3">
    <name type="scientific">Protea cynaroides</name>
    <dbReference type="NCBI Taxonomy" id="273540"/>
    <lineage>
        <taxon>Eukaryota</taxon>
        <taxon>Viridiplantae</taxon>
        <taxon>Streptophyta</taxon>
        <taxon>Embryophyta</taxon>
        <taxon>Tracheophyta</taxon>
        <taxon>Spermatophyta</taxon>
        <taxon>Magnoliopsida</taxon>
        <taxon>Proteales</taxon>
        <taxon>Proteaceae</taxon>
        <taxon>Protea</taxon>
    </lineage>
</organism>
<gene>
    <name evidence="2" type="ORF">NE237_023297</name>
</gene>
<evidence type="ECO:0000313" key="3">
    <source>
        <dbReference type="Proteomes" id="UP001141806"/>
    </source>
</evidence>
<feature type="region of interest" description="Disordered" evidence="1">
    <location>
        <begin position="79"/>
        <end position="103"/>
    </location>
</feature>
<accession>A0A9Q0HBY3</accession>
<dbReference type="AlphaFoldDB" id="A0A9Q0HBY3"/>
<evidence type="ECO:0000256" key="1">
    <source>
        <dbReference type="SAM" id="MobiDB-lite"/>
    </source>
</evidence>
<keyword evidence="3" id="KW-1185">Reference proteome</keyword>
<evidence type="ECO:0000313" key="2">
    <source>
        <dbReference type="EMBL" id="KAJ4963358.1"/>
    </source>
</evidence>
<feature type="compositionally biased region" description="Low complexity" evidence="1">
    <location>
        <begin position="35"/>
        <end position="52"/>
    </location>
</feature>
<dbReference type="Proteomes" id="UP001141806">
    <property type="component" value="Unassembled WGS sequence"/>
</dbReference>